<evidence type="ECO:0000256" key="1">
    <source>
        <dbReference type="SAM" id="Phobius"/>
    </source>
</evidence>
<accession>A0AAU9IV07</accession>
<keyword evidence="1" id="KW-0812">Transmembrane</keyword>
<protein>
    <submittedName>
        <fullName evidence="2">Uncharacterized protein</fullName>
    </submittedName>
</protein>
<feature type="transmembrane region" description="Helical" evidence="1">
    <location>
        <begin position="54"/>
        <end position="76"/>
    </location>
</feature>
<proteinExistence type="predicted"/>
<gene>
    <name evidence="2" type="ORF">BSTOLATCC_MIC24058</name>
</gene>
<organism evidence="2 3">
    <name type="scientific">Blepharisma stoltei</name>
    <dbReference type="NCBI Taxonomy" id="1481888"/>
    <lineage>
        <taxon>Eukaryota</taxon>
        <taxon>Sar</taxon>
        <taxon>Alveolata</taxon>
        <taxon>Ciliophora</taxon>
        <taxon>Postciliodesmatophora</taxon>
        <taxon>Heterotrichea</taxon>
        <taxon>Heterotrichida</taxon>
        <taxon>Blepharismidae</taxon>
        <taxon>Blepharisma</taxon>
    </lineage>
</organism>
<dbReference type="Proteomes" id="UP001162131">
    <property type="component" value="Unassembled WGS sequence"/>
</dbReference>
<dbReference type="EMBL" id="CAJZBQ010000023">
    <property type="protein sequence ID" value="CAG9319507.1"/>
    <property type="molecule type" value="Genomic_DNA"/>
</dbReference>
<evidence type="ECO:0000313" key="2">
    <source>
        <dbReference type="EMBL" id="CAG9319507.1"/>
    </source>
</evidence>
<evidence type="ECO:0000313" key="3">
    <source>
        <dbReference type="Proteomes" id="UP001162131"/>
    </source>
</evidence>
<feature type="transmembrane region" description="Helical" evidence="1">
    <location>
        <begin position="26"/>
        <end position="48"/>
    </location>
</feature>
<name>A0AAU9IV07_9CILI</name>
<sequence length="217" mass="24580">MLINKKMNAILTQLDRLILKDYRRTLKINSCIILALFAISSSFFFSSIENQGPSLLWSLLWSFSILAVGVAGLLLYKTTNPSYMKGLIALNFYLLVFSIFRLLTYFVVLWYYYSYLSGYRLNYSLKVIYYGFCAFIAFIGVMASKEPFRSAALLERDLFQDTQNRSASAMGFPLFSISSTSEQIGQPLINTQNYYRASNNSQAAPGSINQMTDSSGL</sequence>
<keyword evidence="1" id="KW-1133">Transmembrane helix</keyword>
<feature type="transmembrane region" description="Helical" evidence="1">
    <location>
        <begin position="127"/>
        <end position="144"/>
    </location>
</feature>
<keyword evidence="3" id="KW-1185">Reference proteome</keyword>
<keyword evidence="1" id="KW-0472">Membrane</keyword>
<dbReference type="AlphaFoldDB" id="A0AAU9IV07"/>
<feature type="transmembrane region" description="Helical" evidence="1">
    <location>
        <begin position="88"/>
        <end position="112"/>
    </location>
</feature>
<reference evidence="2" key="1">
    <citation type="submission" date="2021-09" db="EMBL/GenBank/DDBJ databases">
        <authorList>
            <consortium name="AG Swart"/>
            <person name="Singh M."/>
            <person name="Singh A."/>
            <person name="Seah K."/>
            <person name="Emmerich C."/>
        </authorList>
    </citation>
    <scope>NUCLEOTIDE SEQUENCE</scope>
    <source>
        <strain evidence="2">ATCC30299</strain>
    </source>
</reference>
<comment type="caution">
    <text evidence="2">The sequence shown here is derived from an EMBL/GenBank/DDBJ whole genome shotgun (WGS) entry which is preliminary data.</text>
</comment>